<protein>
    <recommendedName>
        <fullName evidence="6">Thioredoxin</fullName>
    </recommendedName>
</protein>
<keyword evidence="4 8" id="KW-1015">Disulfide bond</keyword>
<dbReference type="PIRSF" id="PIRSF000077">
    <property type="entry name" value="Thioredoxin"/>
    <property type="match status" value="1"/>
</dbReference>
<evidence type="ECO:0000256" key="3">
    <source>
        <dbReference type="ARBA" id="ARBA00022982"/>
    </source>
</evidence>
<feature type="disulfide bond" description="Redox-active" evidence="8">
    <location>
        <begin position="23"/>
        <end position="26"/>
    </location>
</feature>
<evidence type="ECO:0000256" key="8">
    <source>
        <dbReference type="PIRSR" id="PIRSR000077-4"/>
    </source>
</evidence>
<feature type="domain" description="Thioredoxin" evidence="9">
    <location>
        <begin position="1"/>
        <end position="99"/>
    </location>
</feature>
<dbReference type="GO" id="GO:0045454">
    <property type="term" value="P:cell redox homeostasis"/>
    <property type="evidence" value="ECO:0007669"/>
    <property type="project" value="TreeGrafter"/>
</dbReference>
<evidence type="ECO:0000256" key="2">
    <source>
        <dbReference type="ARBA" id="ARBA00022448"/>
    </source>
</evidence>
<keyword evidence="5 8" id="KW-0676">Redox-active center</keyword>
<dbReference type="InterPro" id="IPR036249">
    <property type="entry name" value="Thioredoxin-like_sf"/>
</dbReference>
<dbReference type="PANTHER" id="PTHR45663">
    <property type="entry name" value="GEO12009P1"/>
    <property type="match status" value="1"/>
</dbReference>
<dbReference type="EMBL" id="BAIQ01000003">
    <property type="protein sequence ID" value="GAE14395.1"/>
    <property type="molecule type" value="Genomic_DNA"/>
</dbReference>
<feature type="site" description="Contributes to redox potential value" evidence="7">
    <location>
        <position position="25"/>
    </location>
</feature>
<evidence type="ECO:0000256" key="6">
    <source>
        <dbReference type="NCBIfam" id="TIGR01068"/>
    </source>
</evidence>
<evidence type="ECO:0000313" key="11">
    <source>
        <dbReference type="Proteomes" id="UP000018861"/>
    </source>
</evidence>
<dbReference type="PROSITE" id="PS51352">
    <property type="entry name" value="THIOREDOXIN_2"/>
    <property type="match status" value="1"/>
</dbReference>
<name>W4P3U1_9BACE</name>
<proteinExistence type="inferred from homology"/>
<evidence type="ECO:0000256" key="7">
    <source>
        <dbReference type="PIRSR" id="PIRSR000077-1"/>
    </source>
</evidence>
<dbReference type="GO" id="GO:0005829">
    <property type="term" value="C:cytosol"/>
    <property type="evidence" value="ECO:0007669"/>
    <property type="project" value="TreeGrafter"/>
</dbReference>
<comment type="caution">
    <text evidence="10">The sequence shown here is derived from an EMBL/GenBank/DDBJ whole genome shotgun (WGS) entry which is preliminary data.</text>
</comment>
<keyword evidence="3" id="KW-0249">Electron transport</keyword>
<organism evidence="10 11">
    <name type="scientific">Bacteroides pyogenes JCM 6292</name>
    <dbReference type="NCBI Taxonomy" id="1235809"/>
    <lineage>
        <taxon>Bacteria</taxon>
        <taxon>Pseudomonadati</taxon>
        <taxon>Bacteroidota</taxon>
        <taxon>Bacteroidia</taxon>
        <taxon>Bacteroidales</taxon>
        <taxon>Bacteroidaceae</taxon>
        <taxon>Bacteroides</taxon>
    </lineage>
</organism>
<feature type="active site" description="Nucleophile" evidence="7">
    <location>
        <position position="23"/>
    </location>
</feature>
<evidence type="ECO:0000259" key="9">
    <source>
        <dbReference type="PROSITE" id="PS51352"/>
    </source>
</evidence>
<accession>W4P3U1</accession>
<feature type="site" description="Deprotonates C-terminal active site Cys" evidence="7">
    <location>
        <position position="17"/>
    </location>
</feature>
<dbReference type="PANTHER" id="PTHR45663:SF11">
    <property type="entry name" value="GEO12009P1"/>
    <property type="match status" value="1"/>
</dbReference>
<dbReference type="FunFam" id="3.40.30.10:FF:000001">
    <property type="entry name" value="Thioredoxin"/>
    <property type="match status" value="1"/>
</dbReference>
<dbReference type="SUPFAM" id="SSF52833">
    <property type="entry name" value="Thioredoxin-like"/>
    <property type="match status" value="1"/>
</dbReference>
<dbReference type="InterPro" id="IPR005746">
    <property type="entry name" value="Thioredoxin"/>
</dbReference>
<evidence type="ECO:0000256" key="1">
    <source>
        <dbReference type="ARBA" id="ARBA00008987"/>
    </source>
</evidence>
<dbReference type="NCBIfam" id="TIGR01068">
    <property type="entry name" value="thioredoxin"/>
    <property type="match status" value="1"/>
</dbReference>
<sequence length="99" mass="11388">METFKDVISGDQLVLVDFFATWCQPCKMMHHILEQVKTVLGDRIRIIKVDVDKYSVTASQYRIQSVPTLMLFRNGEVLWRTSGVVDKAELLATLDPFLK</sequence>
<dbReference type="PRINTS" id="PR00421">
    <property type="entry name" value="THIOREDOXIN"/>
</dbReference>
<dbReference type="InterPro" id="IPR013766">
    <property type="entry name" value="Thioredoxin_domain"/>
</dbReference>
<evidence type="ECO:0000313" key="10">
    <source>
        <dbReference type="EMBL" id="GAE14395.1"/>
    </source>
</evidence>
<feature type="active site" description="Nucleophile" evidence="7">
    <location>
        <position position="26"/>
    </location>
</feature>
<dbReference type="Proteomes" id="UP000018861">
    <property type="component" value="Unassembled WGS sequence"/>
</dbReference>
<evidence type="ECO:0000256" key="5">
    <source>
        <dbReference type="ARBA" id="ARBA00023284"/>
    </source>
</evidence>
<reference evidence="10 11" key="1">
    <citation type="journal article" date="2014" name="Genome Announc.">
        <title>Draft Genome Sequences of Three Strains of Bacteroides pyogenes Isolated from a Cat and Swine.</title>
        <authorList>
            <person name="Sakamoto M."/>
            <person name="Oshima K."/>
            <person name="Suda W."/>
            <person name="Kitamura K."/>
            <person name="Iida T."/>
            <person name="Hattori M."/>
            <person name="Ohkuma M."/>
        </authorList>
    </citation>
    <scope>NUCLEOTIDE SEQUENCE [LARGE SCALE GENOMIC DNA]</scope>
    <source>
        <strain evidence="10 11">JCM 6292</strain>
    </source>
</reference>
<feature type="site" description="Contributes to redox potential value" evidence="7">
    <location>
        <position position="24"/>
    </location>
</feature>
<comment type="similarity">
    <text evidence="1">Belongs to the thioredoxin family.</text>
</comment>
<gene>
    <name evidence="10" type="ORF">JCM6292_522</name>
</gene>
<dbReference type="Pfam" id="PF00085">
    <property type="entry name" value="Thioredoxin"/>
    <property type="match status" value="1"/>
</dbReference>
<dbReference type="Gene3D" id="3.40.30.10">
    <property type="entry name" value="Glutaredoxin"/>
    <property type="match status" value="1"/>
</dbReference>
<dbReference type="GO" id="GO:0015035">
    <property type="term" value="F:protein-disulfide reductase activity"/>
    <property type="evidence" value="ECO:0007669"/>
    <property type="project" value="UniProtKB-UniRule"/>
</dbReference>
<evidence type="ECO:0000256" key="4">
    <source>
        <dbReference type="ARBA" id="ARBA00023157"/>
    </source>
</evidence>
<dbReference type="CDD" id="cd02947">
    <property type="entry name" value="TRX_family"/>
    <property type="match status" value="1"/>
</dbReference>
<dbReference type="AlphaFoldDB" id="W4P3U1"/>
<keyword evidence="2" id="KW-0813">Transport</keyword>